<gene>
    <name evidence="2" type="ORF">NDU88_002407</name>
</gene>
<feature type="region of interest" description="Disordered" evidence="1">
    <location>
        <begin position="48"/>
        <end position="75"/>
    </location>
</feature>
<dbReference type="EMBL" id="JANPWB010000008">
    <property type="protein sequence ID" value="KAJ1161927.1"/>
    <property type="molecule type" value="Genomic_DNA"/>
</dbReference>
<dbReference type="AlphaFoldDB" id="A0AAV7SCE0"/>
<keyword evidence="3" id="KW-1185">Reference proteome</keyword>
<feature type="compositionally biased region" description="Basic residues" evidence="1">
    <location>
        <begin position="62"/>
        <end position="75"/>
    </location>
</feature>
<reference evidence="2" key="1">
    <citation type="journal article" date="2022" name="bioRxiv">
        <title>Sequencing and chromosome-scale assembly of the giantPleurodeles waltlgenome.</title>
        <authorList>
            <person name="Brown T."/>
            <person name="Elewa A."/>
            <person name="Iarovenko S."/>
            <person name="Subramanian E."/>
            <person name="Araus A.J."/>
            <person name="Petzold A."/>
            <person name="Susuki M."/>
            <person name="Suzuki K.-i.T."/>
            <person name="Hayashi T."/>
            <person name="Toyoda A."/>
            <person name="Oliveira C."/>
            <person name="Osipova E."/>
            <person name="Leigh N.D."/>
            <person name="Simon A."/>
            <person name="Yun M.H."/>
        </authorList>
    </citation>
    <scope>NUCLEOTIDE SEQUENCE</scope>
    <source>
        <strain evidence="2">20211129_DDA</strain>
        <tissue evidence="2">Liver</tissue>
    </source>
</reference>
<name>A0AAV7SCE0_PLEWA</name>
<evidence type="ECO:0000313" key="3">
    <source>
        <dbReference type="Proteomes" id="UP001066276"/>
    </source>
</evidence>
<comment type="caution">
    <text evidence="2">The sequence shown here is derived from an EMBL/GenBank/DDBJ whole genome shotgun (WGS) entry which is preliminary data.</text>
</comment>
<sequence>MPRSSSTQHSAGRTGCGLKSVVEVPRCGPSCPSSDHQQWVTHLPIAFDRPSQASSPSDARKCTHKGWRTHPTQAKRPRLLSRAVSKELLRETFMLLPHDTVAT</sequence>
<accession>A0AAV7SCE0</accession>
<evidence type="ECO:0000313" key="2">
    <source>
        <dbReference type="EMBL" id="KAJ1161927.1"/>
    </source>
</evidence>
<protein>
    <submittedName>
        <fullName evidence="2">Uncharacterized protein</fullName>
    </submittedName>
</protein>
<dbReference type="Proteomes" id="UP001066276">
    <property type="component" value="Chromosome 4_2"/>
</dbReference>
<organism evidence="2 3">
    <name type="scientific">Pleurodeles waltl</name>
    <name type="common">Iberian ribbed newt</name>
    <dbReference type="NCBI Taxonomy" id="8319"/>
    <lineage>
        <taxon>Eukaryota</taxon>
        <taxon>Metazoa</taxon>
        <taxon>Chordata</taxon>
        <taxon>Craniata</taxon>
        <taxon>Vertebrata</taxon>
        <taxon>Euteleostomi</taxon>
        <taxon>Amphibia</taxon>
        <taxon>Batrachia</taxon>
        <taxon>Caudata</taxon>
        <taxon>Salamandroidea</taxon>
        <taxon>Salamandridae</taxon>
        <taxon>Pleurodelinae</taxon>
        <taxon>Pleurodeles</taxon>
    </lineage>
</organism>
<proteinExistence type="predicted"/>
<evidence type="ECO:0000256" key="1">
    <source>
        <dbReference type="SAM" id="MobiDB-lite"/>
    </source>
</evidence>